<dbReference type="AlphaFoldDB" id="B6BMJ5"/>
<dbReference type="SUPFAM" id="SSF142906">
    <property type="entry name" value="YjbR-like"/>
    <property type="match status" value="1"/>
</dbReference>
<accession>H1FYS5</accession>
<dbReference type="eggNOG" id="COG2315">
    <property type="taxonomic scope" value="Bacteria"/>
</dbReference>
<keyword evidence="2" id="KW-1185">Reference proteome</keyword>
<comment type="caution">
    <text evidence="1">The sequence shown here is derived from an EMBL/GenBank/DDBJ whole genome shotgun (WGS) entry which is preliminary data.</text>
</comment>
<reference evidence="1 2" key="1">
    <citation type="journal article" date="2012" name="Proc. Natl. Acad. Sci. U.S.A.">
        <title>Genome and physiology of a model Epsilonproteobacterium responsible for sulfide detoxification in marine oxygen depletion zones.</title>
        <authorList>
            <person name="Grote J."/>
            <person name="Schott T."/>
            <person name="Bruckner C.G."/>
            <person name="Glockner F.O."/>
            <person name="Jost G."/>
            <person name="Teeling H."/>
            <person name="Labrenz M."/>
            <person name="Jurgens K."/>
        </authorList>
    </citation>
    <scope>NUCLEOTIDE SEQUENCE [LARGE SCALE GENOMIC DNA]</scope>
    <source>
        <strain evidence="1 2">GD1</strain>
    </source>
</reference>
<sequence length="119" mass="13684">MTLVELEKLLTLKNGSVKEFPFGEEAMVFKVMNKMFALVAWQEKPLKITLKSLPQDALGYRDIYECVTAGYYMNKKHWNTITLDGTMPENILTTMIDESYDLVVSKLTKKEKAELLLKS</sequence>
<dbReference type="Proteomes" id="UP000006431">
    <property type="component" value="Unassembled WGS sequence"/>
</dbReference>
<name>B6BMJ5_SULGG</name>
<accession>B6BMJ5</accession>
<dbReference type="RefSeq" id="WP_008339216.1">
    <property type="nucleotide sequence ID" value="NZ_AFRZ01000001.1"/>
</dbReference>
<dbReference type="InterPro" id="IPR058532">
    <property type="entry name" value="YjbR/MT2646/Rv2570-like"/>
</dbReference>
<evidence type="ECO:0000313" key="2">
    <source>
        <dbReference type="Proteomes" id="UP000006431"/>
    </source>
</evidence>
<proteinExistence type="predicted"/>
<dbReference type="OrthoDB" id="9804614at2"/>
<dbReference type="HOGENOM" id="CLU_105851_1_1_7"/>
<dbReference type="EMBL" id="AFRZ01000001">
    <property type="protein sequence ID" value="EHP30890.1"/>
    <property type="molecule type" value="Genomic_DNA"/>
</dbReference>
<dbReference type="Gene3D" id="3.90.1150.30">
    <property type="match status" value="1"/>
</dbReference>
<gene>
    <name evidence="1" type="ORF">SMGD1_2367</name>
</gene>
<dbReference type="PATRIC" id="fig|929558.5.peg.2357"/>
<dbReference type="Pfam" id="PF04237">
    <property type="entry name" value="YjbR"/>
    <property type="match status" value="1"/>
</dbReference>
<dbReference type="PANTHER" id="PTHR35145">
    <property type="entry name" value="CYTOPLASMIC PROTEIN-RELATED"/>
    <property type="match status" value="1"/>
</dbReference>
<dbReference type="InterPro" id="IPR038056">
    <property type="entry name" value="YjbR-like_sf"/>
</dbReference>
<dbReference type="PANTHER" id="PTHR35145:SF1">
    <property type="entry name" value="CYTOPLASMIC PROTEIN"/>
    <property type="match status" value="1"/>
</dbReference>
<organism evidence="1 2">
    <name type="scientific">Sulfurimonas gotlandica (strain DSM 19862 / JCM 16533 / GD1)</name>
    <dbReference type="NCBI Taxonomy" id="929558"/>
    <lineage>
        <taxon>Bacteria</taxon>
        <taxon>Pseudomonadati</taxon>
        <taxon>Campylobacterota</taxon>
        <taxon>Epsilonproteobacteria</taxon>
        <taxon>Campylobacterales</taxon>
        <taxon>Sulfurimonadaceae</taxon>
        <taxon>Sulfurimonas</taxon>
    </lineage>
</organism>
<evidence type="ECO:0000313" key="1">
    <source>
        <dbReference type="EMBL" id="EHP30890.1"/>
    </source>
</evidence>
<dbReference type="STRING" id="929558.SMGD1_2367"/>
<protein>
    <submittedName>
        <fullName evidence="1">Protein containing DUF419</fullName>
    </submittedName>
</protein>
<dbReference type="InterPro" id="IPR007351">
    <property type="entry name" value="YjbR"/>
</dbReference>